<dbReference type="Proteomes" id="UP001562354">
    <property type="component" value="Unassembled WGS sequence"/>
</dbReference>
<dbReference type="GeneID" id="95976291"/>
<dbReference type="SUPFAM" id="SSF118116">
    <property type="entry name" value="DNA mismatch repair protein MutL"/>
    <property type="match status" value="1"/>
</dbReference>
<organism evidence="4 5">
    <name type="scientific">Neodothiora populina</name>
    <dbReference type="NCBI Taxonomy" id="2781224"/>
    <lineage>
        <taxon>Eukaryota</taxon>
        <taxon>Fungi</taxon>
        <taxon>Dikarya</taxon>
        <taxon>Ascomycota</taxon>
        <taxon>Pezizomycotina</taxon>
        <taxon>Dothideomycetes</taxon>
        <taxon>Dothideomycetidae</taxon>
        <taxon>Dothideales</taxon>
        <taxon>Dothioraceae</taxon>
        <taxon>Neodothiora</taxon>
    </lineage>
</organism>
<keyword evidence="5" id="KW-1185">Reference proteome</keyword>
<dbReference type="Gene3D" id="3.30.1540.20">
    <property type="entry name" value="MutL, C-terminal domain, dimerisation subdomain"/>
    <property type="match status" value="1"/>
</dbReference>
<accession>A0ABR3P7M8</accession>
<comment type="similarity">
    <text evidence="1">Belongs to the DNA mismatch repair MutL/HexB family.</text>
</comment>
<dbReference type="InterPro" id="IPR014790">
    <property type="entry name" value="MutL_C"/>
</dbReference>
<protein>
    <recommendedName>
        <fullName evidence="3">MutL C-terminal dimerisation domain-containing protein</fullName>
    </recommendedName>
</protein>
<evidence type="ECO:0000313" key="5">
    <source>
        <dbReference type="Proteomes" id="UP001562354"/>
    </source>
</evidence>
<evidence type="ECO:0000256" key="1">
    <source>
        <dbReference type="ARBA" id="ARBA00006082"/>
    </source>
</evidence>
<evidence type="ECO:0000256" key="2">
    <source>
        <dbReference type="SAM" id="MobiDB-lite"/>
    </source>
</evidence>
<reference evidence="4 5" key="1">
    <citation type="submission" date="2024-07" db="EMBL/GenBank/DDBJ databases">
        <title>Draft sequence of the Neodothiora populina.</title>
        <authorList>
            <person name="Drown D.D."/>
            <person name="Schuette U.S."/>
            <person name="Buechlein A.B."/>
            <person name="Rusch D.R."/>
            <person name="Winton L.W."/>
            <person name="Adams G.A."/>
        </authorList>
    </citation>
    <scope>NUCLEOTIDE SEQUENCE [LARGE SCALE GENOMIC DNA]</scope>
    <source>
        <strain evidence="4 5">CPC 39397</strain>
    </source>
</reference>
<feature type="region of interest" description="Disordered" evidence="2">
    <location>
        <begin position="603"/>
        <end position="645"/>
    </location>
</feature>
<dbReference type="InterPro" id="IPR036890">
    <property type="entry name" value="HATPase_C_sf"/>
</dbReference>
<proteinExistence type="inferred from homology"/>
<sequence>MSTTVPKHLSTTDDGRIAITRLPADAIAQIKSSGTITNLTNVVTGLLENSLDAQATNVEILVDSRRGGCTIEDNGFGILPAEFGEDGGLGHVYHTSKRSGNLQRETHGGDGVFLASLAALSYVTITSRHRGHYSHNTLAMHHARPITRLLPAPVQQHLHGVSSGTRVVMRDLFGNMPVRVKQRAIHAENPAKDEKDWQVLRKAIVSLLLPWRGEITVKVQDIGNASHHFAITCNKLSHSDSAWVEASERSLSAIDRSNIINILAQAKLSSFALKETWIPAFASTGDLSIRGLISTEPAPSRSCQFISIGIMSCTENSDHHALFDTVNHAFNQSSFGVLEQGASKDQEWRDLRYKQDGPTGRQRGSGARSVDRWPRFYIRIDTEEGVQPRRLFSNSDPTSIVEVLDALTHRWLESNHFGPKKRSIKSHPDEAESFSTYGAPNPTRDCSVTRENTVDADKPEVATSHMATATSSKHGRKELHRPYTQRSFTDWSRIKSSRVALYDEMWKCQSQTASSSNCKEVPPSINIQRLTTRESRSASNSPVPDLFQATREDVQLTSKSAICEGEALKSMTSEDVVDWMDPTSKRIIRIDARTGMLAPQIQESFNDDTQASEKAATKRMRLSTHSHPMSFRRLPSAPTDRSPSPWLRNVIDGSDNTVFANQKEQSIPVATYEGPGHEAGGIKRCRTGRDKDNFFAQAGSGSTSRLSKGFLSTAEVISQVDQKFILLKMNLTEHCKEGPAETRAALVMVDQHAASERCILEDLYTDLCQPQSGGRSARSNLGVTSMINTVTLDRGIQYQVCGSEVAMFKANAAHFARCGILYNISDTQTSRGENGMLEVLTIPPGISERCLSQPELLIELLRAELYNDSAHVNTSAKSQAEDDDSPGWLRQIGSCPQGLIQMLKSRACRSAIMFNDPLSMMECRELVRKLSGCAFPFICAHGRVSMVPIVYIDGEGNDDCESVFETYKESRKEKSFADSYKDWVAKRRK</sequence>
<dbReference type="Pfam" id="PF13589">
    <property type="entry name" value="HATPase_c_3"/>
    <property type="match status" value="1"/>
</dbReference>
<dbReference type="SUPFAM" id="SSF55874">
    <property type="entry name" value="ATPase domain of HSP90 chaperone/DNA topoisomerase II/histidine kinase"/>
    <property type="match status" value="1"/>
</dbReference>
<feature type="compositionally biased region" description="Polar residues" evidence="2">
    <location>
        <begin position="433"/>
        <end position="451"/>
    </location>
</feature>
<feature type="region of interest" description="Disordered" evidence="2">
    <location>
        <begin position="418"/>
        <end position="480"/>
    </location>
</feature>
<evidence type="ECO:0000259" key="3">
    <source>
        <dbReference type="SMART" id="SM00853"/>
    </source>
</evidence>
<dbReference type="InterPro" id="IPR042120">
    <property type="entry name" value="MutL_C_dimsub"/>
</dbReference>
<dbReference type="RefSeq" id="XP_069198433.1">
    <property type="nucleotide sequence ID" value="XM_069341928.1"/>
</dbReference>
<evidence type="ECO:0000313" key="4">
    <source>
        <dbReference type="EMBL" id="KAL1302157.1"/>
    </source>
</evidence>
<dbReference type="InterPro" id="IPR037198">
    <property type="entry name" value="MutL_C_sf"/>
</dbReference>
<gene>
    <name evidence="4" type="ORF">AAFC00_002589</name>
</gene>
<dbReference type="Gene3D" id="3.30.565.10">
    <property type="entry name" value="Histidine kinase-like ATPase, C-terminal domain"/>
    <property type="match status" value="1"/>
</dbReference>
<dbReference type="PANTHER" id="PTHR10073">
    <property type="entry name" value="DNA MISMATCH REPAIR PROTEIN MLH, PMS, MUTL"/>
    <property type="match status" value="1"/>
</dbReference>
<name>A0ABR3P7M8_9PEZI</name>
<dbReference type="SMART" id="SM00853">
    <property type="entry name" value="MutL_C"/>
    <property type="match status" value="1"/>
</dbReference>
<dbReference type="PANTHER" id="PTHR10073:SF47">
    <property type="entry name" value="DNA MISMATCH REPAIR PROTEIN MLH3"/>
    <property type="match status" value="1"/>
</dbReference>
<dbReference type="InterPro" id="IPR038973">
    <property type="entry name" value="MutL/Mlh/Pms-like"/>
</dbReference>
<comment type="caution">
    <text evidence="4">The sequence shown here is derived from an EMBL/GenBank/DDBJ whole genome shotgun (WGS) entry which is preliminary data.</text>
</comment>
<feature type="domain" description="MutL C-terminal dimerisation" evidence="3">
    <location>
        <begin position="716"/>
        <end position="918"/>
    </location>
</feature>
<dbReference type="EMBL" id="JBFMKM010000012">
    <property type="protein sequence ID" value="KAL1302157.1"/>
    <property type="molecule type" value="Genomic_DNA"/>
</dbReference>